<proteinExistence type="predicted"/>
<dbReference type="Pfam" id="PF04381">
    <property type="entry name" value="RdgC"/>
    <property type="match status" value="1"/>
</dbReference>
<dbReference type="AlphaFoldDB" id="A0A846QU22"/>
<name>A0A846QU22_9BACT</name>
<comment type="caution">
    <text evidence="1">The sequence shown here is derived from an EMBL/GenBank/DDBJ whole genome shotgun (WGS) entry which is preliminary data.</text>
</comment>
<keyword evidence="2" id="KW-1185">Reference proteome</keyword>
<protein>
    <submittedName>
        <fullName evidence="1">DNA recombination-dependent growth factor C</fullName>
    </submittedName>
</protein>
<dbReference type="InterPro" id="IPR007476">
    <property type="entry name" value="RdgC"/>
</dbReference>
<evidence type="ECO:0000313" key="2">
    <source>
        <dbReference type="Proteomes" id="UP000580856"/>
    </source>
</evidence>
<dbReference type="GO" id="GO:0006310">
    <property type="term" value="P:DNA recombination"/>
    <property type="evidence" value="ECO:0007669"/>
    <property type="project" value="InterPro"/>
</dbReference>
<reference evidence="1 2" key="1">
    <citation type="submission" date="2020-03" db="EMBL/GenBank/DDBJ databases">
        <title>Genomic Encyclopedia of Type Strains, Phase IV (KMG-IV): sequencing the most valuable type-strain genomes for metagenomic binning, comparative biology and taxonomic classification.</title>
        <authorList>
            <person name="Goeker M."/>
        </authorList>
    </citation>
    <scope>NUCLEOTIDE SEQUENCE [LARGE SCALE GENOMIC DNA]</scope>
    <source>
        <strain evidence="1 2">DSM 24233</strain>
    </source>
</reference>
<evidence type="ECO:0000313" key="1">
    <source>
        <dbReference type="EMBL" id="NJB68975.1"/>
    </source>
</evidence>
<organism evidence="1 2">
    <name type="scientific">Desulfobaculum xiamenense</name>
    <dbReference type="NCBI Taxonomy" id="995050"/>
    <lineage>
        <taxon>Bacteria</taxon>
        <taxon>Pseudomonadati</taxon>
        <taxon>Thermodesulfobacteriota</taxon>
        <taxon>Desulfovibrionia</taxon>
        <taxon>Desulfovibrionales</taxon>
        <taxon>Desulfovibrionaceae</taxon>
        <taxon>Desulfobaculum</taxon>
    </lineage>
</organism>
<sequence length="204" mass="23844">MGFLSASSTFTRYRLIEEVPDSLWPQIPDRLKRNAFQDIDDTADERSFGWVSFENMLDNEWLTAPPDKGQYLAFALRLDTRRVSAAVVKKHVQIAQDIELERVREQGKKFVSRERRNEIKEQVMLRLRARTLPVPAYFDVVWNIRDNVIYLASSQSKLRSLFEDLFTLSFDLHLEPLTPYYKAVELLGEERAAALDDIEGERFV</sequence>
<dbReference type="EMBL" id="JAATJA010000003">
    <property type="protein sequence ID" value="NJB68975.1"/>
    <property type="molecule type" value="Genomic_DNA"/>
</dbReference>
<dbReference type="RefSeq" id="WP_167942067.1">
    <property type="nucleotide sequence ID" value="NZ_JAATJA010000003.1"/>
</dbReference>
<dbReference type="Proteomes" id="UP000580856">
    <property type="component" value="Unassembled WGS sequence"/>
</dbReference>
<gene>
    <name evidence="1" type="ORF">GGQ74_002669</name>
</gene>
<accession>A0A846QU22</accession>